<dbReference type="Proteomes" id="UP000266693">
    <property type="component" value="Unassembled WGS sequence"/>
</dbReference>
<keyword evidence="4" id="KW-1185">Reference proteome</keyword>
<dbReference type="AlphaFoldDB" id="A0A396RU65"/>
<evidence type="ECO:0000313" key="3">
    <source>
        <dbReference type="EMBL" id="RHW17933.1"/>
    </source>
</evidence>
<accession>A0A396RU65</accession>
<dbReference type="CDD" id="cd07814">
    <property type="entry name" value="SRPBCC_CalC_Aha1-like"/>
    <property type="match status" value="1"/>
</dbReference>
<organism evidence="3 4">
    <name type="scientific">Sphingomonas gilva</name>
    <dbReference type="NCBI Taxonomy" id="2305907"/>
    <lineage>
        <taxon>Bacteria</taxon>
        <taxon>Pseudomonadati</taxon>
        <taxon>Pseudomonadota</taxon>
        <taxon>Alphaproteobacteria</taxon>
        <taxon>Sphingomonadales</taxon>
        <taxon>Sphingomonadaceae</taxon>
        <taxon>Sphingomonas</taxon>
    </lineage>
</organism>
<dbReference type="InterPro" id="IPR013538">
    <property type="entry name" value="ASHA1/2-like_C"/>
</dbReference>
<dbReference type="InterPro" id="IPR023393">
    <property type="entry name" value="START-like_dom_sf"/>
</dbReference>
<dbReference type="OrthoDB" id="9805228at2"/>
<dbReference type="SUPFAM" id="SSF55961">
    <property type="entry name" value="Bet v1-like"/>
    <property type="match status" value="1"/>
</dbReference>
<reference evidence="3 4" key="1">
    <citation type="submission" date="2018-08" db="EMBL/GenBank/DDBJ databases">
        <title>The multiple taxonomic identification of Sphingomonas gilva.</title>
        <authorList>
            <person name="Zhu D."/>
            <person name="Zheng S."/>
        </authorList>
    </citation>
    <scope>NUCLEOTIDE SEQUENCE [LARGE SCALE GENOMIC DNA]</scope>
    <source>
        <strain evidence="3 4">ZDH117</strain>
    </source>
</reference>
<dbReference type="RefSeq" id="WP_118863124.1">
    <property type="nucleotide sequence ID" value="NZ_QWLV01000002.1"/>
</dbReference>
<evidence type="ECO:0000259" key="2">
    <source>
        <dbReference type="Pfam" id="PF08327"/>
    </source>
</evidence>
<gene>
    <name evidence="3" type="ORF">D1610_05340</name>
</gene>
<dbReference type="Gene3D" id="3.30.530.20">
    <property type="match status" value="1"/>
</dbReference>
<evidence type="ECO:0000256" key="1">
    <source>
        <dbReference type="ARBA" id="ARBA00006817"/>
    </source>
</evidence>
<feature type="domain" description="Activator of Hsp90 ATPase homologue 1/2-like C-terminal" evidence="2">
    <location>
        <begin position="14"/>
        <end position="144"/>
    </location>
</feature>
<evidence type="ECO:0000313" key="4">
    <source>
        <dbReference type="Proteomes" id="UP000266693"/>
    </source>
</evidence>
<dbReference type="Pfam" id="PF08327">
    <property type="entry name" value="AHSA1"/>
    <property type="match status" value="1"/>
</dbReference>
<comment type="caution">
    <text evidence="3">The sequence shown here is derived from an EMBL/GenBank/DDBJ whole genome shotgun (WGS) entry which is preliminary data.</text>
</comment>
<proteinExistence type="inferred from homology"/>
<dbReference type="EMBL" id="QWLV01000002">
    <property type="protein sequence ID" value="RHW17933.1"/>
    <property type="molecule type" value="Genomic_DNA"/>
</dbReference>
<name>A0A396RU65_9SPHN</name>
<protein>
    <submittedName>
        <fullName evidence="3">SRPBCC domain-containing protein</fullName>
    </submittedName>
</protein>
<sequence>MIRPIVLTVTREFAAPPERVFDAWLDPAEACRFLFATEGGEVVECEIDARVGGSARIVDRRAGGDAVHRLRYEAIERPHLLVFLFAADPAGEGEWTRVSIVIAPTAAGCTLALTHEMDPQWADYEAQTRQGWTMILAGLARIMEKSDA</sequence>
<comment type="similarity">
    <text evidence="1">Belongs to the AHA1 family.</text>
</comment>